<gene>
    <name evidence="2" type="ORF">GMARGA_LOCUS37727</name>
</gene>
<dbReference type="Proteomes" id="UP000789901">
    <property type="component" value="Unassembled WGS sequence"/>
</dbReference>
<feature type="compositionally biased region" description="Polar residues" evidence="1">
    <location>
        <begin position="95"/>
        <end position="104"/>
    </location>
</feature>
<feature type="non-terminal residue" evidence="2">
    <location>
        <position position="104"/>
    </location>
</feature>
<feature type="non-terminal residue" evidence="2">
    <location>
        <position position="1"/>
    </location>
</feature>
<comment type="caution">
    <text evidence="2">The sequence shown here is derived from an EMBL/GenBank/DDBJ whole genome shotgun (WGS) entry which is preliminary data.</text>
</comment>
<keyword evidence="3" id="KW-1185">Reference proteome</keyword>
<evidence type="ECO:0000313" key="2">
    <source>
        <dbReference type="EMBL" id="CAG8845593.1"/>
    </source>
</evidence>
<evidence type="ECO:0000256" key="1">
    <source>
        <dbReference type="SAM" id="MobiDB-lite"/>
    </source>
</evidence>
<name>A0ABN7X300_GIGMA</name>
<organism evidence="2 3">
    <name type="scientific">Gigaspora margarita</name>
    <dbReference type="NCBI Taxonomy" id="4874"/>
    <lineage>
        <taxon>Eukaryota</taxon>
        <taxon>Fungi</taxon>
        <taxon>Fungi incertae sedis</taxon>
        <taxon>Mucoromycota</taxon>
        <taxon>Glomeromycotina</taxon>
        <taxon>Glomeromycetes</taxon>
        <taxon>Diversisporales</taxon>
        <taxon>Gigasporaceae</taxon>
        <taxon>Gigaspora</taxon>
    </lineage>
</organism>
<reference evidence="2 3" key="1">
    <citation type="submission" date="2021-06" db="EMBL/GenBank/DDBJ databases">
        <authorList>
            <person name="Kallberg Y."/>
            <person name="Tangrot J."/>
            <person name="Rosling A."/>
        </authorList>
    </citation>
    <scope>NUCLEOTIDE SEQUENCE [LARGE SCALE GENOMIC DNA]</scope>
    <source>
        <strain evidence="2 3">120-4 pot B 10/14</strain>
    </source>
</reference>
<protein>
    <submittedName>
        <fullName evidence="2">31955_t:CDS:1</fullName>
    </submittedName>
</protein>
<evidence type="ECO:0000313" key="3">
    <source>
        <dbReference type="Proteomes" id="UP000789901"/>
    </source>
</evidence>
<accession>A0ABN7X300</accession>
<sequence>NKKVKYAKGFGKIKKALNLALDFGFDEELINMITFFTDQKISAKNINNKSSLDQLESIIINNSLVTKHHRQALTKKLKSSSENQSYEEPAYINHAMNSQDPNLQ</sequence>
<feature type="region of interest" description="Disordered" evidence="1">
    <location>
        <begin position="71"/>
        <end position="104"/>
    </location>
</feature>
<dbReference type="EMBL" id="CAJVQB010080188">
    <property type="protein sequence ID" value="CAG8845593.1"/>
    <property type="molecule type" value="Genomic_DNA"/>
</dbReference>
<proteinExistence type="predicted"/>